<dbReference type="OrthoDB" id="5298497at2"/>
<accession>L0DV59</accession>
<keyword evidence="1" id="KW-0472">Membrane</keyword>
<evidence type="ECO:0000313" key="3">
    <source>
        <dbReference type="Proteomes" id="UP000010809"/>
    </source>
</evidence>
<keyword evidence="1" id="KW-0812">Transmembrane</keyword>
<dbReference type="RefSeq" id="WP_015258040.1">
    <property type="nucleotide sequence ID" value="NC_019902.2"/>
</dbReference>
<keyword evidence="3" id="KW-1185">Reference proteome</keyword>
<reference evidence="2" key="1">
    <citation type="submission" date="2015-12" db="EMBL/GenBank/DDBJ databases">
        <authorList>
            <person name="Tikhonova T.V."/>
            <person name="Pavlov A.R."/>
            <person name="Beletsky A.V."/>
            <person name="Mardanov A.V."/>
            <person name="Sorokin D.Y."/>
            <person name="Ravin N.V."/>
            <person name="Popov V.O."/>
        </authorList>
    </citation>
    <scope>NUCLEOTIDE SEQUENCE</scope>
    <source>
        <strain evidence="2">DSM 14787</strain>
    </source>
</reference>
<dbReference type="eggNOG" id="COG1721">
    <property type="taxonomic scope" value="Bacteria"/>
</dbReference>
<dbReference type="AlphaFoldDB" id="L0DV59"/>
<evidence type="ECO:0000313" key="2">
    <source>
        <dbReference type="EMBL" id="AGA32903.1"/>
    </source>
</evidence>
<proteinExistence type="predicted"/>
<dbReference type="KEGG" id="tni:TVNIR_1230"/>
<dbReference type="EMBL" id="CP003989">
    <property type="protein sequence ID" value="AGA32903.1"/>
    <property type="molecule type" value="Genomic_DNA"/>
</dbReference>
<dbReference type="HOGENOM" id="CLU_054568_0_1_6"/>
<name>L0DV59_THIND</name>
<evidence type="ECO:0000256" key="1">
    <source>
        <dbReference type="SAM" id="Phobius"/>
    </source>
</evidence>
<dbReference type="STRING" id="1255043.TVNIR_1230"/>
<dbReference type="PANTHER" id="PTHR34351">
    <property type="entry name" value="SLR1927 PROTEIN-RELATED"/>
    <property type="match status" value="1"/>
</dbReference>
<dbReference type="PANTHER" id="PTHR34351:SF1">
    <property type="entry name" value="SLR1927 PROTEIN"/>
    <property type="match status" value="1"/>
</dbReference>
<dbReference type="Proteomes" id="UP000010809">
    <property type="component" value="Chromosome"/>
</dbReference>
<dbReference type="PATRIC" id="fig|1255043.3.peg.1243"/>
<gene>
    <name evidence="2" type="ordered locus">TVNIR_1230</name>
</gene>
<keyword evidence="1" id="KW-1133">Transmembrane helix</keyword>
<feature type="transmembrane region" description="Helical" evidence="1">
    <location>
        <begin position="49"/>
        <end position="65"/>
    </location>
</feature>
<organism evidence="2 3">
    <name type="scientific">Thioalkalivibrio nitratireducens (strain DSM 14787 / UNIQEM 213 / ALEN2)</name>
    <dbReference type="NCBI Taxonomy" id="1255043"/>
    <lineage>
        <taxon>Bacteria</taxon>
        <taxon>Pseudomonadati</taxon>
        <taxon>Pseudomonadota</taxon>
        <taxon>Gammaproteobacteria</taxon>
        <taxon>Chromatiales</taxon>
        <taxon>Ectothiorhodospiraceae</taxon>
        <taxon>Thioalkalivibrio</taxon>
    </lineage>
</organism>
<sequence length="335" mass="37074">MRARRLIGRARAPGHLREDFVRWVTRRHRADGRCAAITRDRVYILPTRHGYMLLAVLLVMLLGAINYSNNMAFLLTFLIAGVGHNAMWYTHRNLLGLRVSVLPVMPVFAGQVPELELRIEETSGRSREALQLAVAEHRGLPAHLGALGTTDVAVALERRPRGLYRLPRQQLSTRFPLGLLKAWSWLSLDAEILVYPQPVQPTTVLPASNGAMGPHEGTLRVPDAPPEDIREYRPGDAPGRIVWKAVARTGRLFVRDSGSTDARPIWLDWTMIPDSEPEYRLSALCHLVLEAHAADESFGLRLPGTAPLGPGTGPEHLQRCLRALAVFGHPGGITA</sequence>
<protein>
    <submittedName>
        <fullName evidence="2">Uncharacterized protein</fullName>
    </submittedName>
</protein>